<reference evidence="2" key="1">
    <citation type="submission" date="2021-10" db="EMBL/GenBank/DDBJ databases">
        <title>Melipona bicolor Genome sequencing and assembly.</title>
        <authorList>
            <person name="Araujo N.S."/>
            <person name="Arias M.C."/>
        </authorList>
    </citation>
    <scope>NUCLEOTIDE SEQUENCE</scope>
    <source>
        <strain evidence="2">USP_2M_L1-L4_2017</strain>
        <tissue evidence="2">Whole body</tissue>
    </source>
</reference>
<feature type="compositionally biased region" description="Gly residues" evidence="1">
    <location>
        <begin position="7"/>
        <end position="16"/>
    </location>
</feature>
<sequence>MAMIRRGYGGRGGGAGREGRQTSSTTPVNVVTRSSSGCVGVVRAARKKAREKRKSRPEKILLRCGGQYLREGLGSCEFQPWDVIAPAGYSDLLGYYRSCVRKVRPAWYMDFFNRSSIYRAAQCGVGALKINQLFCDGAESEERFVIISHVIVSKEPSWRRPCLGTSKCWQLSTGRSIDSAASHDHVD</sequence>
<protein>
    <submittedName>
        <fullName evidence="2">Uncharacterized protein</fullName>
    </submittedName>
</protein>
<keyword evidence="3" id="KW-1185">Reference proteome</keyword>
<dbReference type="EMBL" id="JAHYIQ010000028">
    <property type="protein sequence ID" value="KAK1121097.1"/>
    <property type="molecule type" value="Genomic_DNA"/>
</dbReference>
<gene>
    <name evidence="2" type="ORF">K0M31_010876</name>
</gene>
<organism evidence="2 3">
    <name type="scientific">Melipona bicolor</name>
    <dbReference type="NCBI Taxonomy" id="60889"/>
    <lineage>
        <taxon>Eukaryota</taxon>
        <taxon>Metazoa</taxon>
        <taxon>Ecdysozoa</taxon>
        <taxon>Arthropoda</taxon>
        <taxon>Hexapoda</taxon>
        <taxon>Insecta</taxon>
        <taxon>Pterygota</taxon>
        <taxon>Neoptera</taxon>
        <taxon>Endopterygota</taxon>
        <taxon>Hymenoptera</taxon>
        <taxon>Apocrita</taxon>
        <taxon>Aculeata</taxon>
        <taxon>Apoidea</taxon>
        <taxon>Anthophila</taxon>
        <taxon>Apidae</taxon>
        <taxon>Melipona</taxon>
    </lineage>
</organism>
<evidence type="ECO:0000313" key="3">
    <source>
        <dbReference type="Proteomes" id="UP001177670"/>
    </source>
</evidence>
<dbReference type="Proteomes" id="UP001177670">
    <property type="component" value="Unassembled WGS sequence"/>
</dbReference>
<evidence type="ECO:0000313" key="2">
    <source>
        <dbReference type="EMBL" id="KAK1121097.1"/>
    </source>
</evidence>
<dbReference type="AlphaFoldDB" id="A0AA40KI18"/>
<proteinExistence type="predicted"/>
<accession>A0AA40KI18</accession>
<comment type="caution">
    <text evidence="2">The sequence shown here is derived from an EMBL/GenBank/DDBJ whole genome shotgun (WGS) entry which is preliminary data.</text>
</comment>
<name>A0AA40KI18_9HYME</name>
<feature type="region of interest" description="Disordered" evidence="1">
    <location>
        <begin position="1"/>
        <end position="29"/>
    </location>
</feature>
<evidence type="ECO:0000256" key="1">
    <source>
        <dbReference type="SAM" id="MobiDB-lite"/>
    </source>
</evidence>